<dbReference type="PANTHER" id="PTHR37984">
    <property type="entry name" value="PROTEIN CBG26694"/>
    <property type="match status" value="1"/>
</dbReference>
<reference evidence="1" key="1">
    <citation type="submission" date="2020-04" db="EMBL/GenBank/DDBJ databases">
        <authorList>
            <person name="Alioto T."/>
            <person name="Alioto T."/>
            <person name="Gomez Garrido J."/>
        </authorList>
    </citation>
    <scope>NUCLEOTIDE SEQUENCE</scope>
    <source>
        <strain evidence="1">A484AB</strain>
    </source>
</reference>
<dbReference type="SUPFAM" id="SSF50630">
    <property type="entry name" value="Acid proteases"/>
    <property type="match status" value="1"/>
</dbReference>
<dbReference type="AlphaFoldDB" id="A0A7D9LKA1"/>
<name>A0A7D9LKA1_PARCT</name>
<keyword evidence="2" id="KW-1185">Reference proteome</keyword>
<feature type="non-terminal residue" evidence="1">
    <location>
        <position position="1"/>
    </location>
</feature>
<dbReference type="Proteomes" id="UP001152795">
    <property type="component" value="Unassembled WGS sequence"/>
</dbReference>
<dbReference type="FunFam" id="3.10.10.10:FF:000003">
    <property type="entry name" value="Retrovirus-related Pol polyprotein from transposon 297-like Protein"/>
    <property type="match status" value="1"/>
</dbReference>
<dbReference type="EMBL" id="CACRXK020018442">
    <property type="protein sequence ID" value="CAB4032489.1"/>
    <property type="molecule type" value="Genomic_DNA"/>
</dbReference>
<protein>
    <submittedName>
        <fullName evidence="1">Uncharacterized protein</fullName>
    </submittedName>
</protein>
<gene>
    <name evidence="1" type="ORF">PACLA_8A079643</name>
</gene>
<dbReference type="Gene3D" id="3.10.10.10">
    <property type="entry name" value="HIV Type 1 Reverse Transcriptase, subunit A, domain 1"/>
    <property type="match status" value="1"/>
</dbReference>
<dbReference type="Gene3D" id="2.40.70.10">
    <property type="entry name" value="Acid Proteases"/>
    <property type="match status" value="1"/>
</dbReference>
<dbReference type="InterPro" id="IPR050951">
    <property type="entry name" value="Retrovirus_Pol_polyprotein"/>
</dbReference>
<evidence type="ECO:0000313" key="2">
    <source>
        <dbReference type="Proteomes" id="UP001152795"/>
    </source>
</evidence>
<proteinExistence type="predicted"/>
<organism evidence="1 2">
    <name type="scientific">Paramuricea clavata</name>
    <name type="common">Red gorgonian</name>
    <name type="synonym">Violescent sea-whip</name>
    <dbReference type="NCBI Taxonomy" id="317549"/>
    <lineage>
        <taxon>Eukaryota</taxon>
        <taxon>Metazoa</taxon>
        <taxon>Cnidaria</taxon>
        <taxon>Anthozoa</taxon>
        <taxon>Octocorallia</taxon>
        <taxon>Malacalcyonacea</taxon>
        <taxon>Plexauridae</taxon>
        <taxon>Paramuricea</taxon>
    </lineage>
</organism>
<dbReference type="SUPFAM" id="SSF56672">
    <property type="entry name" value="DNA/RNA polymerases"/>
    <property type="match status" value="1"/>
</dbReference>
<dbReference type="InterPro" id="IPR021109">
    <property type="entry name" value="Peptidase_aspartic_dom_sf"/>
</dbReference>
<sequence>VCNKVKININAVPIKFQIDSGADVNIIDEDTFVTLKGKVTLKKSNAKLFAYNSSSPLSLVGKFTAAIATKKRYDVADFYVIKGSRSSGCLLGSTSAVNLGILHIVNQLKSKVGTTSKATEVSAGAVHAKSKQSNPATPLKGMLGKLVASYNDIFQGIGKLKGVKVTLHIDETVKPVAQKHRRVPFHLRDKVEAELSRLEEAGIIETVDSATDWISPIVIAPKKDSNEIRMCVDMVEPNRAIKRTRHVIPTVEELRHRNPESSRTQADL</sequence>
<dbReference type="OrthoDB" id="8039770at2759"/>
<dbReference type="PANTHER" id="PTHR37984:SF11">
    <property type="entry name" value="INTEGRASE CATALYTIC DOMAIN-CONTAINING PROTEIN"/>
    <property type="match status" value="1"/>
</dbReference>
<comment type="caution">
    <text evidence="1">The sequence shown here is derived from an EMBL/GenBank/DDBJ whole genome shotgun (WGS) entry which is preliminary data.</text>
</comment>
<evidence type="ECO:0000313" key="1">
    <source>
        <dbReference type="EMBL" id="CAB4032489.1"/>
    </source>
</evidence>
<accession>A0A7D9LKA1</accession>
<dbReference type="InterPro" id="IPR043502">
    <property type="entry name" value="DNA/RNA_pol_sf"/>
</dbReference>